<proteinExistence type="predicted"/>
<evidence type="ECO:0000313" key="2">
    <source>
        <dbReference type="Proteomes" id="UP000024376"/>
    </source>
</evidence>
<gene>
    <name evidence="1" type="ORF">M419DRAFT_134286</name>
</gene>
<dbReference type="EMBL" id="KI911168">
    <property type="protein sequence ID" value="ETR97760.1"/>
    <property type="molecule type" value="Genomic_DNA"/>
</dbReference>
<dbReference type="AlphaFoldDB" id="A0A024S011"/>
<dbReference type="HOGENOM" id="CLU_2867953_0_0_1"/>
<evidence type="ECO:0000313" key="1">
    <source>
        <dbReference type="EMBL" id="ETR97760.1"/>
    </source>
</evidence>
<sequence>MTRRRCNSLRVLMYAYIQNGRQSSRAIHGTCTPDEAGPVCHFHLSVFNSATYSSAVKSRLGYPI</sequence>
<protein>
    <submittedName>
        <fullName evidence="1">Uncharacterized protein</fullName>
    </submittedName>
</protein>
<name>A0A024S011_HYPJR</name>
<accession>A0A024S011</accession>
<dbReference type="KEGG" id="trr:M419DRAFT_134286"/>
<organism evidence="1 2">
    <name type="scientific">Hypocrea jecorina (strain ATCC 56765 / BCRC 32924 / NRRL 11460 / Rut C-30)</name>
    <name type="common">Trichoderma reesei</name>
    <dbReference type="NCBI Taxonomy" id="1344414"/>
    <lineage>
        <taxon>Eukaryota</taxon>
        <taxon>Fungi</taxon>
        <taxon>Dikarya</taxon>
        <taxon>Ascomycota</taxon>
        <taxon>Pezizomycotina</taxon>
        <taxon>Sordariomycetes</taxon>
        <taxon>Hypocreomycetidae</taxon>
        <taxon>Hypocreales</taxon>
        <taxon>Hypocreaceae</taxon>
        <taxon>Trichoderma</taxon>
    </lineage>
</organism>
<reference evidence="2" key="1">
    <citation type="journal article" date="2013" name="Ind. Biotechnol.">
        <title>Comparative genomics analysis of Trichoderma reesei strains.</title>
        <authorList>
            <person name="Koike H."/>
            <person name="Aerts A."/>
            <person name="LaButti K."/>
            <person name="Grigoriev I.V."/>
            <person name="Baker S.E."/>
        </authorList>
    </citation>
    <scope>NUCLEOTIDE SEQUENCE [LARGE SCALE GENOMIC DNA]</scope>
    <source>
        <strain evidence="2">ATCC 56765 / BCRC 32924 / NRRL 11460 / Rut C-30</strain>
    </source>
</reference>
<dbReference type="Proteomes" id="UP000024376">
    <property type="component" value="Unassembled WGS sequence"/>
</dbReference>